<keyword evidence="1" id="KW-0808">Transferase</keyword>
<sequence>MARCSNWDPVIQKFTTILSHWKALLLSVGGQLTLIKSIMGSLPLYFMSLYKAPVFVCNKLECLRNLFFIGSNLGEKKMTWVSWKKCLVSKKSGGPRIGSIFGLNVGLLFKWIWRFL</sequence>
<comment type="caution">
    <text evidence="1">The sequence shown here is derived from an EMBL/GenBank/DDBJ whole genome shotgun (WGS) entry which is preliminary data.</text>
</comment>
<name>A0A2U1QF42_ARTAN</name>
<keyword evidence="1" id="KW-0548">Nucleotidyltransferase</keyword>
<dbReference type="PANTHER" id="PTHR33116:SF78">
    <property type="entry name" value="OS12G0587133 PROTEIN"/>
    <property type="match status" value="1"/>
</dbReference>
<keyword evidence="1" id="KW-0695">RNA-directed DNA polymerase</keyword>
<gene>
    <name evidence="1" type="ORF">CTI12_AA037580</name>
</gene>
<dbReference type="EMBL" id="PKPP01000169">
    <property type="protein sequence ID" value="PWA96608.1"/>
    <property type="molecule type" value="Genomic_DNA"/>
</dbReference>
<keyword evidence="2" id="KW-1185">Reference proteome</keyword>
<organism evidence="1 2">
    <name type="scientific">Artemisia annua</name>
    <name type="common">Sweet wormwood</name>
    <dbReference type="NCBI Taxonomy" id="35608"/>
    <lineage>
        <taxon>Eukaryota</taxon>
        <taxon>Viridiplantae</taxon>
        <taxon>Streptophyta</taxon>
        <taxon>Embryophyta</taxon>
        <taxon>Tracheophyta</taxon>
        <taxon>Spermatophyta</taxon>
        <taxon>Magnoliopsida</taxon>
        <taxon>eudicotyledons</taxon>
        <taxon>Gunneridae</taxon>
        <taxon>Pentapetalae</taxon>
        <taxon>asterids</taxon>
        <taxon>campanulids</taxon>
        <taxon>Asterales</taxon>
        <taxon>Asteraceae</taxon>
        <taxon>Asteroideae</taxon>
        <taxon>Anthemideae</taxon>
        <taxon>Artemisiinae</taxon>
        <taxon>Artemisia</taxon>
    </lineage>
</organism>
<dbReference type="OrthoDB" id="850801at2759"/>
<dbReference type="PANTHER" id="PTHR33116">
    <property type="entry name" value="REVERSE TRANSCRIPTASE ZINC-BINDING DOMAIN-CONTAINING PROTEIN-RELATED-RELATED"/>
    <property type="match status" value="1"/>
</dbReference>
<evidence type="ECO:0000313" key="2">
    <source>
        <dbReference type="Proteomes" id="UP000245207"/>
    </source>
</evidence>
<reference evidence="1 2" key="1">
    <citation type="journal article" date="2018" name="Mol. Plant">
        <title>The genome of Artemisia annua provides insight into the evolution of Asteraceae family and artemisinin biosynthesis.</title>
        <authorList>
            <person name="Shen Q."/>
            <person name="Zhang L."/>
            <person name="Liao Z."/>
            <person name="Wang S."/>
            <person name="Yan T."/>
            <person name="Shi P."/>
            <person name="Liu M."/>
            <person name="Fu X."/>
            <person name="Pan Q."/>
            <person name="Wang Y."/>
            <person name="Lv Z."/>
            <person name="Lu X."/>
            <person name="Zhang F."/>
            <person name="Jiang W."/>
            <person name="Ma Y."/>
            <person name="Chen M."/>
            <person name="Hao X."/>
            <person name="Li L."/>
            <person name="Tang Y."/>
            <person name="Lv G."/>
            <person name="Zhou Y."/>
            <person name="Sun X."/>
            <person name="Brodelius P.E."/>
            <person name="Rose J.K.C."/>
            <person name="Tang K."/>
        </authorList>
    </citation>
    <scope>NUCLEOTIDE SEQUENCE [LARGE SCALE GENOMIC DNA]</scope>
    <source>
        <strain evidence="2">cv. Huhao1</strain>
        <tissue evidence="1">Leaf</tissue>
    </source>
</reference>
<dbReference type="AlphaFoldDB" id="A0A2U1QF42"/>
<dbReference type="GO" id="GO:0003964">
    <property type="term" value="F:RNA-directed DNA polymerase activity"/>
    <property type="evidence" value="ECO:0007669"/>
    <property type="project" value="UniProtKB-KW"/>
</dbReference>
<proteinExistence type="predicted"/>
<dbReference type="Proteomes" id="UP000245207">
    <property type="component" value="Unassembled WGS sequence"/>
</dbReference>
<protein>
    <submittedName>
        <fullName evidence="1">RNA-directed DNA polymerase, eukaryota, Reverse transcriptase zinc-binding domain protein</fullName>
    </submittedName>
</protein>
<accession>A0A2U1QF42</accession>
<evidence type="ECO:0000313" key="1">
    <source>
        <dbReference type="EMBL" id="PWA96608.1"/>
    </source>
</evidence>